<evidence type="ECO:0000313" key="2">
    <source>
        <dbReference type="EMBL" id="VVD02103.1"/>
    </source>
</evidence>
<dbReference type="Proteomes" id="UP000324832">
    <property type="component" value="Unassembled WGS sequence"/>
</dbReference>
<protein>
    <submittedName>
        <fullName evidence="2">Uncharacterized protein</fullName>
    </submittedName>
</protein>
<feature type="signal peptide" evidence="1">
    <location>
        <begin position="1"/>
        <end position="22"/>
    </location>
</feature>
<organism evidence="2 3">
    <name type="scientific">Leptidea sinapis</name>
    <dbReference type="NCBI Taxonomy" id="189913"/>
    <lineage>
        <taxon>Eukaryota</taxon>
        <taxon>Metazoa</taxon>
        <taxon>Ecdysozoa</taxon>
        <taxon>Arthropoda</taxon>
        <taxon>Hexapoda</taxon>
        <taxon>Insecta</taxon>
        <taxon>Pterygota</taxon>
        <taxon>Neoptera</taxon>
        <taxon>Endopterygota</taxon>
        <taxon>Lepidoptera</taxon>
        <taxon>Glossata</taxon>
        <taxon>Ditrysia</taxon>
        <taxon>Papilionoidea</taxon>
        <taxon>Pieridae</taxon>
        <taxon>Dismorphiinae</taxon>
        <taxon>Leptidea</taxon>
    </lineage>
</organism>
<sequence>MASKSVIIFALIACVLTLTTDASGPLRRYVVYPETPDTNVGPNYSSNQVIAEDSAVNNIGQGIASEIYSLENGVKVSDYLRSHRMRINCDY</sequence>
<name>A0A5E4QXY7_9NEOP</name>
<keyword evidence="3" id="KW-1185">Reference proteome</keyword>
<keyword evidence="1" id="KW-0732">Signal</keyword>
<proteinExistence type="predicted"/>
<feature type="chain" id="PRO_5023089408" evidence="1">
    <location>
        <begin position="23"/>
        <end position="91"/>
    </location>
</feature>
<evidence type="ECO:0000313" key="3">
    <source>
        <dbReference type="Proteomes" id="UP000324832"/>
    </source>
</evidence>
<dbReference type="AlphaFoldDB" id="A0A5E4QXY7"/>
<gene>
    <name evidence="2" type="ORF">LSINAPIS_LOCUS12383</name>
</gene>
<evidence type="ECO:0000256" key="1">
    <source>
        <dbReference type="SAM" id="SignalP"/>
    </source>
</evidence>
<accession>A0A5E4QXY7</accession>
<dbReference type="EMBL" id="FZQP02005778">
    <property type="protein sequence ID" value="VVD02103.1"/>
    <property type="molecule type" value="Genomic_DNA"/>
</dbReference>
<reference evidence="2 3" key="1">
    <citation type="submission" date="2017-07" db="EMBL/GenBank/DDBJ databases">
        <authorList>
            <person name="Talla V."/>
            <person name="Backstrom N."/>
        </authorList>
    </citation>
    <scope>NUCLEOTIDE SEQUENCE [LARGE SCALE GENOMIC DNA]</scope>
</reference>